<comment type="caution">
    <text evidence="2">The sequence shown here is derived from an EMBL/GenBank/DDBJ whole genome shotgun (WGS) entry which is preliminary data.</text>
</comment>
<evidence type="ECO:0000256" key="1">
    <source>
        <dbReference type="SAM" id="Phobius"/>
    </source>
</evidence>
<dbReference type="InterPro" id="IPR020269">
    <property type="entry name" value="Phage_Mu_Releasin"/>
</dbReference>
<organism evidence="2 3">
    <name type="scientific">Roseomonas alba</name>
    <dbReference type="NCBI Taxonomy" id="2846776"/>
    <lineage>
        <taxon>Bacteria</taxon>
        <taxon>Pseudomonadati</taxon>
        <taxon>Pseudomonadota</taxon>
        <taxon>Alphaproteobacteria</taxon>
        <taxon>Acetobacterales</taxon>
        <taxon>Roseomonadaceae</taxon>
        <taxon>Roseomonas</taxon>
    </lineage>
</organism>
<gene>
    <name evidence="2" type="ORF">KPL78_29645</name>
</gene>
<dbReference type="EMBL" id="JAHYBZ010000020">
    <property type="protein sequence ID" value="MBW6402047.1"/>
    <property type="molecule type" value="Genomic_DNA"/>
</dbReference>
<keyword evidence="3" id="KW-1185">Reference proteome</keyword>
<accession>A0ABS7AJY2</accession>
<evidence type="ECO:0000313" key="3">
    <source>
        <dbReference type="Proteomes" id="UP001196565"/>
    </source>
</evidence>
<protein>
    <submittedName>
        <fullName evidence="2">DUF2730 domain-containing protein</fullName>
    </submittedName>
</protein>
<name>A0ABS7AJY2_9PROT</name>
<dbReference type="Pfam" id="PF10805">
    <property type="entry name" value="DUF2730"/>
    <property type="match status" value="1"/>
</dbReference>
<proteinExistence type="predicted"/>
<dbReference type="Proteomes" id="UP001196565">
    <property type="component" value="Unassembled WGS sequence"/>
</dbReference>
<keyword evidence="1" id="KW-0812">Transmembrane</keyword>
<sequence>MNQYEWRDIAALLAVCGLVSGALIAFLQWKLGSFFAKASDVTPLAGRVTAIEERLSKMPNHEDLRQLQERVGNVEKGVAVVDQKVSGLKDIMVAVSHQTTMLVQHHMNEKEG</sequence>
<reference evidence="2 3" key="1">
    <citation type="submission" date="2021-07" db="EMBL/GenBank/DDBJ databases">
        <authorList>
            <person name="So Y."/>
        </authorList>
    </citation>
    <scope>NUCLEOTIDE SEQUENCE [LARGE SCALE GENOMIC DNA]</scope>
    <source>
        <strain evidence="2 3">HJA6</strain>
    </source>
</reference>
<feature type="transmembrane region" description="Helical" evidence="1">
    <location>
        <begin position="6"/>
        <end position="27"/>
    </location>
</feature>
<keyword evidence="1" id="KW-0472">Membrane</keyword>
<keyword evidence="1" id="KW-1133">Transmembrane helix</keyword>
<evidence type="ECO:0000313" key="2">
    <source>
        <dbReference type="EMBL" id="MBW6402047.1"/>
    </source>
</evidence>
<dbReference type="RefSeq" id="WP_219766913.1">
    <property type="nucleotide sequence ID" value="NZ_JAHYBZ010000020.1"/>
</dbReference>